<sequence>MRLVRPRLSALAALALLAPVLAACGATTVPAGPDAADPACADIVVGAPQQMLGQPLHETDSQGTLAWGTGEDTIVLRCGVTPPGPTTDLCTTLADSSGREVDWIVREEDGIVLFTSFGRVPAIDISVPRSVAPDQPSAVPLEFTQLISAIPATSRCIGPGDAA</sequence>
<comment type="caution">
    <text evidence="2">The sequence shown here is derived from an EMBL/GenBank/DDBJ whole genome shotgun (WGS) entry which is preliminary data.</text>
</comment>
<proteinExistence type="predicted"/>
<evidence type="ECO:0008006" key="4">
    <source>
        <dbReference type="Google" id="ProtNLM"/>
    </source>
</evidence>
<dbReference type="RefSeq" id="WP_038370015.1">
    <property type="nucleotide sequence ID" value="NZ_BAAAOW010000001.1"/>
</dbReference>
<protein>
    <recommendedName>
        <fullName evidence="4">DUF3515 domain-containing protein</fullName>
    </recommendedName>
</protein>
<name>Z9JWG9_9MICO</name>
<evidence type="ECO:0000313" key="3">
    <source>
        <dbReference type="Proteomes" id="UP000023067"/>
    </source>
</evidence>
<gene>
    <name evidence="2" type="ORF">BF93_05555</name>
</gene>
<dbReference type="EMBL" id="JDYK01000002">
    <property type="protein sequence ID" value="EWS82509.1"/>
    <property type="molecule type" value="Genomic_DNA"/>
</dbReference>
<dbReference type="PATRIC" id="fig|396014.3.peg.110"/>
<dbReference type="STRING" id="396014.BF93_05555"/>
<dbReference type="HOGENOM" id="CLU_111512_2_0_11"/>
<organism evidence="2 3">
    <name type="scientific">Brachybacterium phenoliresistens</name>
    <dbReference type="NCBI Taxonomy" id="396014"/>
    <lineage>
        <taxon>Bacteria</taxon>
        <taxon>Bacillati</taxon>
        <taxon>Actinomycetota</taxon>
        <taxon>Actinomycetes</taxon>
        <taxon>Micrococcales</taxon>
        <taxon>Dermabacteraceae</taxon>
        <taxon>Brachybacterium</taxon>
    </lineage>
</organism>
<reference evidence="2 3" key="1">
    <citation type="submission" date="2014-02" db="EMBL/GenBank/DDBJ databases">
        <title>Genome sequence of Brachybacterium phenoliresistens strain W13A50.</title>
        <authorList>
            <person name="Wang X."/>
        </authorList>
    </citation>
    <scope>NUCLEOTIDE SEQUENCE [LARGE SCALE GENOMIC DNA]</scope>
    <source>
        <strain evidence="2 3">W13A50</strain>
    </source>
</reference>
<dbReference type="PROSITE" id="PS51257">
    <property type="entry name" value="PROKAR_LIPOPROTEIN"/>
    <property type="match status" value="1"/>
</dbReference>
<dbReference type="InterPro" id="IPR021903">
    <property type="entry name" value="DUF3515"/>
</dbReference>
<accession>Z9JWG9</accession>
<feature type="chain" id="PRO_5039065499" description="DUF3515 domain-containing protein" evidence="1">
    <location>
        <begin position="23"/>
        <end position="163"/>
    </location>
</feature>
<dbReference type="eggNOG" id="ENOG5032SM3">
    <property type="taxonomic scope" value="Bacteria"/>
</dbReference>
<evidence type="ECO:0000256" key="1">
    <source>
        <dbReference type="SAM" id="SignalP"/>
    </source>
</evidence>
<keyword evidence="3" id="KW-1185">Reference proteome</keyword>
<feature type="signal peptide" evidence="1">
    <location>
        <begin position="1"/>
        <end position="22"/>
    </location>
</feature>
<keyword evidence="1" id="KW-0732">Signal</keyword>
<evidence type="ECO:0000313" key="2">
    <source>
        <dbReference type="EMBL" id="EWS82509.1"/>
    </source>
</evidence>
<dbReference type="Proteomes" id="UP000023067">
    <property type="component" value="Unassembled WGS sequence"/>
</dbReference>
<dbReference type="AlphaFoldDB" id="Z9JWG9"/>
<dbReference type="Pfam" id="PF12028">
    <property type="entry name" value="DUF3515"/>
    <property type="match status" value="1"/>
</dbReference>